<dbReference type="Gene3D" id="2.60.40.1730">
    <property type="entry name" value="tricorn interacting facor f3 domain"/>
    <property type="match status" value="1"/>
</dbReference>
<evidence type="ECO:0000256" key="8">
    <source>
        <dbReference type="ARBA" id="ARBA00022723"/>
    </source>
</evidence>
<dbReference type="PANTHER" id="PTHR11533">
    <property type="entry name" value="PROTEASE M1 ZINC METALLOPROTEASE"/>
    <property type="match status" value="1"/>
</dbReference>
<dbReference type="InterPro" id="IPR034016">
    <property type="entry name" value="M1_APN-typ"/>
</dbReference>
<sequence>HGRKFAWQKIRLPSSVTPEEYTVILRPKLDPDFTFSGNVSVRVKCNEDTDYIFIHAKQMRLTKFEVLNQGKEPLKIMETANCEKLEMFSIKVKGGLKKGESYVLQIDFNAVLAEKLTGFYKSSYKDKDGNTRYLATTHFEPTDARAAFPCFDEPALKAVFNMVIYRKAEHVSLSNMPIKETESGQVIDVFEPSVKMSTYLVAFVVCDFKSKEATTKRGTLVRVWAPEDNIDEGDYALSEAVKILSYYEKFFAVRYPLPKQDLIAIPDFAAGAMENWGLITYRLTSLLYDPEVSSDSNKQWVAVVVAHELAHQWFGNLVTMKWWNDLWLNEGFASFVENIGVNHTTPEWRMMEQFLLDKTQLSMNLDQLSNSHPISVVVKDPAEINSLFDTISYDKGAAIIRMLKSFLGDDVFQKGLQKYLNKHKFGNAETNQLWDAFTEVCSTKNFRDVKSVMDTWTLQMGFPVVTIKQRGDSAVASQKHFRIHPKVKPSLRSQFDYKWIIPFTYYTQNDKTKKKAWIEKDNVQFDYNPATSGWIKANYEQHGFYRVNYDAENWERLKQQLDTDHEKLSAADRAGLLDDAFNLARAGELPLTTALDLTKYLTKEEMYVPWAAALSNMGFLESRLCENEEHMTLYKKYALQQLIPIVRKLGWDDKGSHLQKYLRSYVLKLCARYGDVECATAVKSRFADWMRGESLPPNLRSVIYDTGVHLGGEKEFKYMYEQYNKSTVAAEKRKLLFAMSATQNPALMKGLLDMSMSTQIRSQDTVSVITSVASNCKGRNLAWDFVKKHWKTLFKSRIPLSCICFICITLWYLPQIQEFFKKHELGSGKLASKQAEEGISSNIDWMKNNIEVALKWLEEHTQAES</sequence>
<feature type="binding site" evidence="18">
    <location>
        <position position="330"/>
    </location>
    <ligand>
        <name>Zn(2+)</name>
        <dbReference type="ChEBI" id="CHEBI:29105"/>
        <note>catalytic</note>
    </ligand>
</feature>
<dbReference type="Pfam" id="PF17900">
    <property type="entry name" value="Peptidase_M1_N"/>
    <property type="match status" value="1"/>
</dbReference>
<dbReference type="InterPro" id="IPR001930">
    <property type="entry name" value="Peptidase_M1"/>
</dbReference>
<dbReference type="GO" id="GO:0006508">
    <property type="term" value="P:proteolysis"/>
    <property type="evidence" value="ECO:0000318"/>
    <property type="project" value="GO_Central"/>
</dbReference>
<protein>
    <recommendedName>
        <fullName evidence="20">Aminopeptidase</fullName>
        <ecNumber evidence="20">3.4.11.-</ecNumber>
    </recommendedName>
</protein>
<evidence type="ECO:0000256" key="9">
    <source>
        <dbReference type="ARBA" id="ARBA00022801"/>
    </source>
</evidence>
<dbReference type="InterPro" id="IPR027268">
    <property type="entry name" value="Peptidase_M4/M1_CTD_sf"/>
</dbReference>
<evidence type="ECO:0000256" key="10">
    <source>
        <dbReference type="ARBA" id="ARBA00022833"/>
    </source>
</evidence>
<keyword evidence="6 20" id="KW-0645">Protease</keyword>
<dbReference type="OMA" id="YVEDRTS"/>
<evidence type="ECO:0000256" key="3">
    <source>
        <dbReference type="ARBA" id="ARBA00010136"/>
    </source>
</evidence>
<dbReference type="FunFam" id="1.10.390.10:FF:000006">
    <property type="entry name" value="Puromycin-sensitive aminopeptidase"/>
    <property type="match status" value="1"/>
</dbReference>
<dbReference type="InterPro" id="IPR042097">
    <property type="entry name" value="Aminopeptidase_N-like_N_sf"/>
</dbReference>
<reference evidence="24 25" key="1">
    <citation type="journal article" date="2007" name="Science">
        <title>Sea anemone genome reveals ancestral eumetazoan gene repertoire and genomic organization.</title>
        <authorList>
            <person name="Putnam N.H."/>
            <person name="Srivastava M."/>
            <person name="Hellsten U."/>
            <person name="Dirks B."/>
            <person name="Chapman J."/>
            <person name="Salamov A."/>
            <person name="Terry A."/>
            <person name="Shapiro H."/>
            <person name="Lindquist E."/>
            <person name="Kapitonov V.V."/>
            <person name="Jurka J."/>
            <person name="Genikhovich G."/>
            <person name="Grigoriev I.V."/>
            <person name="Lucas S.M."/>
            <person name="Steele R.E."/>
            <person name="Finnerty J.R."/>
            <person name="Technau U."/>
            <person name="Martindale M.Q."/>
            <person name="Rokhsar D.S."/>
        </authorList>
    </citation>
    <scope>NUCLEOTIDE SEQUENCE [LARGE SCALE GENOMIC DNA]</scope>
    <source>
        <strain evidence="25">CH2 X CH6</strain>
    </source>
</reference>
<evidence type="ECO:0000259" key="22">
    <source>
        <dbReference type="Pfam" id="PF11838"/>
    </source>
</evidence>
<keyword evidence="8 18" id="KW-0479">Metal-binding</keyword>
<dbReference type="EC" id="3.4.11.-" evidence="20"/>
<evidence type="ECO:0000256" key="20">
    <source>
        <dbReference type="RuleBase" id="RU364040"/>
    </source>
</evidence>
<feature type="site" description="Transition state stabilizer" evidence="19">
    <location>
        <position position="393"/>
    </location>
</feature>
<evidence type="ECO:0000256" key="1">
    <source>
        <dbReference type="ARBA" id="ARBA00004236"/>
    </source>
</evidence>
<evidence type="ECO:0000256" key="6">
    <source>
        <dbReference type="ARBA" id="ARBA00022670"/>
    </source>
</evidence>
<accession>A7S394</accession>
<dbReference type="InterPro" id="IPR014782">
    <property type="entry name" value="Peptidase_M1_dom"/>
</dbReference>
<dbReference type="PRINTS" id="PR00756">
    <property type="entry name" value="ALADIPTASE"/>
</dbReference>
<feature type="domain" description="ERAP1-like C-terminal" evidence="22">
    <location>
        <begin position="534"/>
        <end position="824"/>
    </location>
</feature>
<dbReference type="PANTHER" id="PTHR11533:SF299">
    <property type="entry name" value="AMINOPEPTIDASE"/>
    <property type="match status" value="1"/>
</dbReference>
<dbReference type="MEROPS" id="M01.010"/>
<dbReference type="GO" id="GO:0043171">
    <property type="term" value="P:peptide catabolic process"/>
    <property type="evidence" value="ECO:0000318"/>
    <property type="project" value="GO_Central"/>
</dbReference>
<keyword evidence="4 20" id="KW-0031">Aminopeptidase</keyword>
<feature type="active site" description="Proton acceptor" evidence="17">
    <location>
        <position position="308"/>
    </location>
</feature>
<keyword evidence="16" id="KW-0325">Glycoprotein</keyword>
<name>A7S394_NEMVE</name>
<evidence type="ECO:0000313" key="24">
    <source>
        <dbReference type="EMBL" id="EDO41846.1"/>
    </source>
</evidence>
<dbReference type="Gene3D" id="1.10.390.10">
    <property type="entry name" value="Neutral Protease Domain 2"/>
    <property type="match status" value="1"/>
</dbReference>
<evidence type="ECO:0000256" key="16">
    <source>
        <dbReference type="ARBA" id="ARBA00023180"/>
    </source>
</evidence>
<dbReference type="Pfam" id="PF01433">
    <property type="entry name" value="Peptidase_M1"/>
    <property type="match status" value="1"/>
</dbReference>
<evidence type="ECO:0000256" key="18">
    <source>
        <dbReference type="PIRSR" id="PIRSR634016-3"/>
    </source>
</evidence>
<evidence type="ECO:0000256" key="17">
    <source>
        <dbReference type="PIRSR" id="PIRSR634016-1"/>
    </source>
</evidence>
<dbReference type="HOGENOM" id="CLU_003705_0_1_1"/>
<dbReference type="SUPFAM" id="SSF63737">
    <property type="entry name" value="Leukotriene A4 hydrolase N-terminal domain"/>
    <property type="match status" value="1"/>
</dbReference>
<dbReference type="Gene3D" id="2.60.40.1910">
    <property type="match status" value="1"/>
</dbReference>
<dbReference type="GO" id="GO:0070006">
    <property type="term" value="F:metalloaminopeptidase activity"/>
    <property type="evidence" value="ECO:0000318"/>
    <property type="project" value="GO_Central"/>
</dbReference>
<dbReference type="InParanoid" id="A7S394"/>
<feature type="domain" description="Aminopeptidase N-like N-terminal" evidence="23">
    <location>
        <begin position="18"/>
        <end position="200"/>
    </location>
</feature>
<evidence type="ECO:0000256" key="11">
    <source>
        <dbReference type="ARBA" id="ARBA00022968"/>
    </source>
</evidence>
<keyword evidence="5" id="KW-1003">Cell membrane</keyword>
<keyword evidence="14" id="KW-0472">Membrane</keyword>
<dbReference type="AlphaFoldDB" id="A7S394"/>
<dbReference type="InterPro" id="IPR045357">
    <property type="entry name" value="Aminopeptidase_N-like_N"/>
</dbReference>
<keyword evidence="10 18" id="KW-0862">Zinc</keyword>
<organism evidence="24 25">
    <name type="scientific">Nematostella vectensis</name>
    <name type="common">Starlet sea anemone</name>
    <dbReference type="NCBI Taxonomy" id="45351"/>
    <lineage>
        <taxon>Eukaryota</taxon>
        <taxon>Metazoa</taxon>
        <taxon>Cnidaria</taxon>
        <taxon>Anthozoa</taxon>
        <taxon>Hexacorallia</taxon>
        <taxon>Actiniaria</taxon>
        <taxon>Edwardsiidae</taxon>
        <taxon>Nematostella</taxon>
    </lineage>
</organism>
<dbReference type="GO" id="GO:0005886">
    <property type="term" value="C:plasma membrane"/>
    <property type="evidence" value="ECO:0007669"/>
    <property type="project" value="UniProtKB-SubCell"/>
</dbReference>
<feature type="non-terminal residue" evidence="24">
    <location>
        <position position="1"/>
    </location>
</feature>
<keyword evidence="15" id="KW-1015">Disulfide bond</keyword>
<dbReference type="FunFam" id="2.60.40.1910:FF:000003">
    <property type="entry name" value="Aminopeptidase"/>
    <property type="match status" value="1"/>
</dbReference>
<evidence type="ECO:0000256" key="14">
    <source>
        <dbReference type="ARBA" id="ARBA00023136"/>
    </source>
</evidence>
<evidence type="ECO:0000256" key="5">
    <source>
        <dbReference type="ARBA" id="ARBA00022475"/>
    </source>
</evidence>
<dbReference type="Gene3D" id="1.25.50.20">
    <property type="match status" value="1"/>
</dbReference>
<evidence type="ECO:0000256" key="4">
    <source>
        <dbReference type="ARBA" id="ARBA00022438"/>
    </source>
</evidence>
<evidence type="ECO:0000256" key="15">
    <source>
        <dbReference type="ARBA" id="ARBA00023157"/>
    </source>
</evidence>
<dbReference type="PhylomeDB" id="A7S394"/>
<dbReference type="InterPro" id="IPR050344">
    <property type="entry name" value="Peptidase_M1_aminopeptidases"/>
</dbReference>
<comment type="cofactor">
    <cofactor evidence="18 20">
        <name>Zn(2+)</name>
        <dbReference type="ChEBI" id="CHEBI:29105"/>
    </cofactor>
    <text evidence="18 20">Binds 1 zinc ion per subunit.</text>
</comment>
<evidence type="ECO:0000256" key="7">
    <source>
        <dbReference type="ARBA" id="ARBA00022692"/>
    </source>
</evidence>
<proteinExistence type="inferred from homology"/>
<dbReference type="FunFam" id="1.25.50.20:FF:000001">
    <property type="entry name" value="Aminopeptidase"/>
    <property type="match status" value="1"/>
</dbReference>
<comment type="similarity">
    <text evidence="3 20">Belongs to the peptidase M1 family.</text>
</comment>
<dbReference type="Proteomes" id="UP000001593">
    <property type="component" value="Unassembled WGS sequence"/>
</dbReference>
<evidence type="ECO:0000256" key="19">
    <source>
        <dbReference type="PIRSR" id="PIRSR634016-4"/>
    </source>
</evidence>
<keyword evidence="7" id="KW-0812">Transmembrane</keyword>
<keyword evidence="13 20" id="KW-0482">Metalloprotease</keyword>
<keyword evidence="9 20" id="KW-0378">Hydrolase</keyword>
<keyword evidence="11" id="KW-0735">Signal-anchor</keyword>
<keyword evidence="25" id="KW-1185">Reference proteome</keyword>
<dbReference type="InterPro" id="IPR024571">
    <property type="entry name" value="ERAP1-like_C_dom"/>
</dbReference>
<dbReference type="eggNOG" id="KOG1046">
    <property type="taxonomic scope" value="Eukaryota"/>
</dbReference>
<evidence type="ECO:0000256" key="13">
    <source>
        <dbReference type="ARBA" id="ARBA00023049"/>
    </source>
</evidence>
<feature type="binding site" evidence="18">
    <location>
        <position position="311"/>
    </location>
    <ligand>
        <name>Zn(2+)</name>
        <dbReference type="ChEBI" id="CHEBI:29105"/>
        <note>catalytic</note>
    </ligand>
</feature>
<dbReference type="CDD" id="cd09601">
    <property type="entry name" value="M1_APN-Q_like"/>
    <property type="match status" value="1"/>
</dbReference>
<evidence type="ECO:0000259" key="21">
    <source>
        <dbReference type="Pfam" id="PF01433"/>
    </source>
</evidence>
<dbReference type="Pfam" id="PF11838">
    <property type="entry name" value="ERAP1_C"/>
    <property type="match status" value="1"/>
</dbReference>
<dbReference type="SUPFAM" id="SSF55486">
    <property type="entry name" value="Metalloproteases ('zincins'), catalytic domain"/>
    <property type="match status" value="1"/>
</dbReference>
<feature type="non-terminal residue" evidence="24">
    <location>
        <position position="865"/>
    </location>
</feature>
<keyword evidence="12" id="KW-1133">Transmembrane helix</keyword>
<evidence type="ECO:0000259" key="23">
    <source>
        <dbReference type="Pfam" id="PF17900"/>
    </source>
</evidence>
<gene>
    <name evidence="24" type="ORF">NEMVEDRAFT_v1g102784</name>
</gene>
<evidence type="ECO:0000313" key="25">
    <source>
        <dbReference type="Proteomes" id="UP000001593"/>
    </source>
</evidence>
<comment type="subcellular location">
    <subcellularLocation>
        <location evidence="1">Cell membrane</location>
    </subcellularLocation>
    <subcellularLocation>
        <location evidence="2">Membrane</location>
        <topology evidence="2">Single-pass type II membrane protein</topology>
    </subcellularLocation>
</comment>
<evidence type="ECO:0000256" key="2">
    <source>
        <dbReference type="ARBA" id="ARBA00004606"/>
    </source>
</evidence>
<feature type="binding site" evidence="18">
    <location>
        <position position="307"/>
    </location>
    <ligand>
        <name>Zn(2+)</name>
        <dbReference type="ChEBI" id="CHEBI:29105"/>
        <note>catalytic</note>
    </ligand>
</feature>
<evidence type="ECO:0000256" key="12">
    <source>
        <dbReference type="ARBA" id="ARBA00022989"/>
    </source>
</evidence>
<dbReference type="EMBL" id="DS469572">
    <property type="protein sequence ID" value="EDO41846.1"/>
    <property type="molecule type" value="Genomic_DNA"/>
</dbReference>
<dbReference type="GO" id="GO:0008270">
    <property type="term" value="F:zinc ion binding"/>
    <property type="evidence" value="ECO:0007669"/>
    <property type="project" value="UniProtKB-UniRule"/>
</dbReference>
<feature type="domain" description="Peptidase M1 membrane alanine aminopeptidase" evidence="21">
    <location>
        <begin position="235"/>
        <end position="456"/>
    </location>
</feature>
<dbReference type="FunFam" id="2.60.40.1730:FF:000001">
    <property type="entry name" value="Leucyl-cystinyl aminopeptidase"/>
    <property type="match status" value="1"/>
</dbReference>